<comment type="caution">
    <text evidence="2">The sequence shown here is derived from an EMBL/GenBank/DDBJ whole genome shotgun (WGS) entry which is preliminary data.</text>
</comment>
<feature type="region of interest" description="Disordered" evidence="1">
    <location>
        <begin position="87"/>
        <end position="136"/>
    </location>
</feature>
<feature type="compositionally biased region" description="Low complexity" evidence="1">
    <location>
        <begin position="111"/>
        <end position="136"/>
    </location>
</feature>
<dbReference type="AlphaFoldDB" id="A0A9P7BE23"/>
<organism evidence="2 3">
    <name type="scientific">Pichia californica</name>
    <dbReference type="NCBI Taxonomy" id="460514"/>
    <lineage>
        <taxon>Eukaryota</taxon>
        <taxon>Fungi</taxon>
        <taxon>Dikarya</taxon>
        <taxon>Ascomycota</taxon>
        <taxon>Saccharomycotina</taxon>
        <taxon>Pichiomycetes</taxon>
        <taxon>Pichiales</taxon>
        <taxon>Pichiaceae</taxon>
        <taxon>Pichia</taxon>
    </lineage>
</organism>
<evidence type="ECO:0000256" key="1">
    <source>
        <dbReference type="SAM" id="MobiDB-lite"/>
    </source>
</evidence>
<keyword evidence="3" id="KW-1185">Reference proteome</keyword>
<evidence type="ECO:0000313" key="2">
    <source>
        <dbReference type="EMBL" id="KAG0684890.1"/>
    </source>
</evidence>
<sequence length="136" mass="14418">MSTPQHHTQQPTVPATTVQVTPESLQEAGISRLDNGNYVLPPVLVQYRGGNTQTLVIEVGDPIHQTNSLSSASLMTVAQLLRSTQPGATPIIPSNTVSANTQPATGDSSVNNDNTNNNNTNNNNTTTNNNNNNNNN</sequence>
<dbReference type="EMBL" id="PUHW01000781">
    <property type="protein sequence ID" value="KAG0684890.1"/>
    <property type="molecule type" value="Genomic_DNA"/>
</dbReference>
<gene>
    <name evidence="2" type="ORF">C6P40_004977</name>
</gene>
<proteinExistence type="predicted"/>
<evidence type="ECO:0000313" key="3">
    <source>
        <dbReference type="Proteomes" id="UP000697127"/>
    </source>
</evidence>
<reference evidence="2" key="1">
    <citation type="submission" date="2020-11" db="EMBL/GenBank/DDBJ databases">
        <title>Kefir isolates.</title>
        <authorList>
            <person name="Marcisauskas S."/>
            <person name="Kim Y."/>
            <person name="Blasche S."/>
        </authorList>
    </citation>
    <scope>NUCLEOTIDE SEQUENCE</scope>
    <source>
        <strain evidence="2">Olga-1</strain>
    </source>
</reference>
<name>A0A9P7BE23_9ASCO</name>
<dbReference type="Proteomes" id="UP000697127">
    <property type="component" value="Unassembled WGS sequence"/>
</dbReference>
<feature type="compositionally biased region" description="Polar residues" evidence="1">
    <location>
        <begin position="87"/>
        <end position="110"/>
    </location>
</feature>
<accession>A0A9P7BE23</accession>
<protein>
    <submittedName>
        <fullName evidence="2">Uncharacterized protein</fullName>
    </submittedName>
</protein>
<feature type="non-terminal residue" evidence="2">
    <location>
        <position position="136"/>
    </location>
</feature>